<protein>
    <submittedName>
        <fullName evidence="1">Uncharacterized protein</fullName>
    </submittedName>
</protein>
<reference evidence="1" key="1">
    <citation type="submission" date="2019-08" db="EMBL/GenBank/DDBJ databases">
        <authorList>
            <person name="Kucharzyk K."/>
            <person name="Murdoch R.W."/>
            <person name="Higgins S."/>
            <person name="Loffler F."/>
        </authorList>
    </citation>
    <scope>NUCLEOTIDE SEQUENCE</scope>
</reference>
<evidence type="ECO:0000313" key="1">
    <source>
        <dbReference type="EMBL" id="MPN51267.1"/>
    </source>
</evidence>
<accession>A0A645IJ03</accession>
<comment type="caution">
    <text evidence="1">The sequence shown here is derived from an EMBL/GenBank/DDBJ whole genome shotgun (WGS) entry which is preliminary data.</text>
</comment>
<dbReference type="EMBL" id="VSSQ01116204">
    <property type="protein sequence ID" value="MPN51267.1"/>
    <property type="molecule type" value="Genomic_DNA"/>
</dbReference>
<gene>
    <name evidence="1" type="ORF">SDC9_198910</name>
</gene>
<sequence>MVYNYYLIWKYNIPEERQPLVREHGLDIEIYKGKGVWEQTENFGGIFYGEVDADKISEEKAKSIIELKDK</sequence>
<organism evidence="1">
    <name type="scientific">bioreactor metagenome</name>
    <dbReference type="NCBI Taxonomy" id="1076179"/>
    <lineage>
        <taxon>unclassified sequences</taxon>
        <taxon>metagenomes</taxon>
        <taxon>ecological metagenomes</taxon>
    </lineage>
</organism>
<dbReference type="AlphaFoldDB" id="A0A645IJ03"/>
<name>A0A645IJ03_9ZZZZ</name>
<proteinExistence type="predicted"/>